<dbReference type="AlphaFoldDB" id="A0A329MLE7"/>
<name>A0A329MLE7_9BACL</name>
<reference evidence="1 2" key="1">
    <citation type="journal article" date="2009" name="Int. J. Syst. Evol. Microbiol.">
        <title>Paenibacillus contaminans sp. nov., isolated from a contaminated laboratory plate.</title>
        <authorList>
            <person name="Chou J.H."/>
            <person name="Lee J.H."/>
            <person name="Lin M.C."/>
            <person name="Chang P.S."/>
            <person name="Arun A.B."/>
            <person name="Young C.C."/>
            <person name="Chen W.M."/>
        </authorList>
    </citation>
    <scope>NUCLEOTIDE SEQUENCE [LARGE SCALE GENOMIC DNA]</scope>
    <source>
        <strain evidence="1 2">CKOBP-6</strain>
    </source>
</reference>
<evidence type="ECO:0000313" key="2">
    <source>
        <dbReference type="Proteomes" id="UP000250369"/>
    </source>
</evidence>
<evidence type="ECO:0000313" key="1">
    <source>
        <dbReference type="EMBL" id="RAV18697.1"/>
    </source>
</evidence>
<dbReference type="EMBL" id="QMFB01000015">
    <property type="protein sequence ID" value="RAV18697.1"/>
    <property type="molecule type" value="Genomic_DNA"/>
</dbReference>
<comment type="caution">
    <text evidence="1">The sequence shown here is derived from an EMBL/GenBank/DDBJ whole genome shotgun (WGS) entry which is preliminary data.</text>
</comment>
<dbReference type="Proteomes" id="UP000250369">
    <property type="component" value="Unassembled WGS sequence"/>
</dbReference>
<proteinExistence type="predicted"/>
<gene>
    <name evidence="1" type="ORF">DQG23_23415</name>
</gene>
<keyword evidence="2" id="KW-1185">Reference proteome</keyword>
<accession>A0A329MLE7</accession>
<sequence length="64" mass="7329">MARKRSIALAFISARKKSEPPDAFAYYFQYAFHSNTITRDTPALCMFRLGSGLTRRLPIESMIL</sequence>
<organism evidence="1 2">
    <name type="scientific">Paenibacillus contaminans</name>
    <dbReference type="NCBI Taxonomy" id="450362"/>
    <lineage>
        <taxon>Bacteria</taxon>
        <taxon>Bacillati</taxon>
        <taxon>Bacillota</taxon>
        <taxon>Bacilli</taxon>
        <taxon>Bacillales</taxon>
        <taxon>Paenibacillaceae</taxon>
        <taxon>Paenibacillus</taxon>
    </lineage>
</organism>
<protein>
    <submittedName>
        <fullName evidence="1">Uncharacterized protein</fullName>
    </submittedName>
</protein>